<feature type="domain" description="Leucine-binding protein" evidence="2">
    <location>
        <begin position="2"/>
        <end position="349"/>
    </location>
</feature>
<dbReference type="PATRIC" id="fig|662478.6.peg.506"/>
<dbReference type="PANTHER" id="PTHR30483">
    <property type="entry name" value="LEUCINE-SPECIFIC-BINDING PROTEIN"/>
    <property type="match status" value="1"/>
</dbReference>
<dbReference type="SUPFAM" id="SSF53822">
    <property type="entry name" value="Periplasmic binding protein-like I"/>
    <property type="match status" value="1"/>
</dbReference>
<dbReference type="PANTHER" id="PTHR30483:SF37">
    <property type="entry name" value="ABC TRANSPORTER SUBSTRATE-BINDING PROTEIN"/>
    <property type="match status" value="1"/>
</dbReference>
<gene>
    <name evidence="3" type="ORF">C438_02707</name>
</gene>
<evidence type="ECO:0000259" key="2">
    <source>
        <dbReference type="Pfam" id="PF13458"/>
    </source>
</evidence>
<sequence>MKIAFITFTSGAASIFGKPSVNAAKLLVEDINKNGGILGQRKIDAQYIDEAAGTDQMVSTVRRLKTKDDVDAIIGFVSSGDALAVAPVVDELEQLTLIYDAGTHQLFEEESYEYVFRTSAHLSVGAIGAARYIDQYMPDVERVAGINQDYSWGHDNMNIFKAALKKLRPDIEIVAERFPKLLAKDHTTHISKLKDAEPDVIFSSFWGGDTVTFTKQAQSQGLLDQTQMIFGGAEHELQDMGKDMPEDIITGARGPHAFNYASANPVQRKFVDAYHNEYDSYPIYPSYHMWQAIKFYVGAVEKAYNITGSYPTQDQIVAALEGSSIQGPTGSVAMPNHQAKEPALFGRTTHKDGYDFAVMENFKMIPAGLVNPPDGVKTMDWIEQMP</sequence>
<evidence type="ECO:0000313" key="4">
    <source>
        <dbReference type="Proteomes" id="UP000011553"/>
    </source>
</evidence>
<dbReference type="InterPro" id="IPR028081">
    <property type="entry name" value="Leu-bd"/>
</dbReference>
<dbReference type="InterPro" id="IPR028082">
    <property type="entry name" value="Peripla_BP_I"/>
</dbReference>
<reference evidence="3 4" key="1">
    <citation type="journal article" date="2014" name="PLoS Genet.">
        <title>Phylogenetically driven sequencing of extremely halophilic archaea reveals strategies for static and dynamic osmo-response.</title>
        <authorList>
            <person name="Becker E.A."/>
            <person name="Seitzer P.M."/>
            <person name="Tritt A."/>
            <person name="Larsen D."/>
            <person name="Krusor M."/>
            <person name="Yao A.I."/>
            <person name="Wu D."/>
            <person name="Madern D."/>
            <person name="Eisen J.A."/>
            <person name="Darling A.E."/>
            <person name="Facciotti M.T."/>
        </authorList>
    </citation>
    <scope>NUCLEOTIDE SEQUENCE [LARGE SCALE GENOMIC DNA]</scope>
    <source>
        <strain evidence="3 4">ATCC 35960</strain>
    </source>
</reference>
<name>M0JJ63_9EURY</name>
<dbReference type="CDD" id="cd06330">
    <property type="entry name" value="PBP1_As_SBP-like"/>
    <property type="match status" value="1"/>
</dbReference>
<accession>M0JJ63</accession>
<organism evidence="3 4">
    <name type="scientific">Haloferax denitrificans ATCC 35960</name>
    <dbReference type="NCBI Taxonomy" id="662478"/>
    <lineage>
        <taxon>Archaea</taxon>
        <taxon>Methanobacteriati</taxon>
        <taxon>Methanobacteriota</taxon>
        <taxon>Stenosarchaea group</taxon>
        <taxon>Halobacteria</taxon>
        <taxon>Halobacteriales</taxon>
        <taxon>Haloferacaceae</taxon>
        <taxon>Haloferax</taxon>
    </lineage>
</organism>
<evidence type="ECO:0000313" key="3">
    <source>
        <dbReference type="EMBL" id="EMA07994.1"/>
    </source>
</evidence>
<keyword evidence="3" id="KW-0675">Receptor</keyword>
<keyword evidence="1" id="KW-0732">Signal</keyword>
<keyword evidence="4" id="KW-1185">Reference proteome</keyword>
<proteinExistence type="predicted"/>
<dbReference type="Proteomes" id="UP000011553">
    <property type="component" value="Unassembled WGS sequence"/>
</dbReference>
<dbReference type="Pfam" id="PF13458">
    <property type="entry name" value="Peripla_BP_6"/>
    <property type="match status" value="1"/>
</dbReference>
<dbReference type="EMBL" id="AOLP01000002">
    <property type="protein sequence ID" value="EMA07994.1"/>
    <property type="molecule type" value="Genomic_DNA"/>
</dbReference>
<dbReference type="Gene3D" id="3.40.50.2300">
    <property type="match status" value="2"/>
</dbReference>
<protein>
    <submittedName>
        <fullName evidence="3">Extracellular ligand-binding receptor</fullName>
    </submittedName>
</protein>
<comment type="caution">
    <text evidence="3">The sequence shown here is derived from an EMBL/GenBank/DDBJ whole genome shotgun (WGS) entry which is preliminary data.</text>
</comment>
<dbReference type="InterPro" id="IPR051010">
    <property type="entry name" value="BCAA_transport"/>
</dbReference>
<evidence type="ECO:0000256" key="1">
    <source>
        <dbReference type="ARBA" id="ARBA00022729"/>
    </source>
</evidence>
<dbReference type="AlphaFoldDB" id="M0JJ63"/>